<accession>Q9C8F2</accession>
<name>Q9C8F2_ARATH</name>
<evidence type="ECO:0000313" key="1">
    <source>
        <dbReference type="EMBL" id="AAG51256.1"/>
    </source>
</evidence>
<proteinExistence type="predicted"/>
<reference evidence="1" key="2">
    <citation type="submission" date="2000-03" db="EMBL/GenBank/DDBJ databases">
        <title>Arabidopsis thaliana chromosome 1 BAC T15P17 genomic sequence.</title>
        <authorList>
            <person name="Lin X."/>
            <person name="Kaul S."/>
            <person name="Town C.D."/>
            <person name="Benito M."/>
            <person name="Creasy T.H."/>
            <person name="Haas B.J."/>
            <person name="Wu D."/>
            <person name="Maiti R."/>
            <person name="Ronning C.M."/>
            <person name="Koo H."/>
            <person name="Fujii C.Y."/>
            <person name="Utterback T.R."/>
            <person name="Barnstead M.E."/>
            <person name="Bowman C.L."/>
            <person name="White O."/>
            <person name="Nierman W.C."/>
            <person name="Fraser C.M."/>
        </authorList>
    </citation>
    <scope>NUCLEOTIDE SEQUENCE</scope>
</reference>
<dbReference type="EMBL" id="AC025782">
    <property type="protein sequence ID" value="AAG51256.1"/>
    <property type="molecule type" value="Genomic_DNA"/>
</dbReference>
<gene>
    <name evidence="1" type="primary">T15P17.10</name>
</gene>
<reference key="1">
    <citation type="journal article" date="2000" name="Nature">
        <title>Sequence and analysis of chromosome 1 of the plant Arabidopsis thaliana.</title>
        <authorList>
            <person name="Theologis A."/>
            <person name="Ecker J.R."/>
            <person name="Palm C.J."/>
            <person name="Federspiel N.A."/>
            <person name="Kaul S."/>
            <person name="White O."/>
            <person name="Alonso J."/>
            <person name="Altafi H."/>
            <person name="Araujo R."/>
            <person name="Bowman C.L."/>
            <person name="Brooks S.Y."/>
            <person name="Buehler E."/>
            <person name="Chan A."/>
            <person name="Chao Q."/>
            <person name="Chen H."/>
            <person name="Cheuk R.F."/>
            <person name="Chin C.W."/>
            <person name="Chung M.K."/>
            <person name="Conn L."/>
            <person name="Conway A.B."/>
            <person name="Conway A.R."/>
            <person name="Creasy T.H."/>
            <person name="Dewar K."/>
            <person name="Dunn P."/>
            <person name="Etgu P."/>
            <person name="Feldblyum T.V."/>
            <person name="Feng J."/>
            <person name="Fong B."/>
            <person name="Fujii C.Y."/>
            <person name="Gill J.E."/>
            <person name="Goldsmith A.D."/>
            <person name="Haas B."/>
            <person name="Hansen N.F."/>
            <person name="Hughes B."/>
            <person name="Huizar L."/>
            <person name="Hunter J.L."/>
            <person name="Jenkins J."/>
            <person name="Johnson-Hopson C."/>
            <person name="Khan S."/>
            <person name="Khaykin E."/>
            <person name="Kim C.J."/>
            <person name="Koo H.L."/>
            <person name="Kremenetskaia I."/>
            <person name="Kurtz D.B."/>
            <person name="Kwan A."/>
            <person name="Lam B."/>
            <person name="Langin-Hooper S."/>
            <person name="Lee A."/>
            <person name="Lee J.M."/>
            <person name="Lenz C.A."/>
            <person name="Li J.H."/>
            <person name="Li Y."/>
            <person name="Lin X."/>
            <person name="Liu S.X."/>
            <person name="Liu Z.A."/>
            <person name="Luros J.S."/>
            <person name="Maiti R."/>
            <person name="Marziali A."/>
            <person name="Militscher J."/>
            <person name="Miranda M."/>
            <person name="Nguyen M."/>
            <person name="Nierman W.C."/>
            <person name="Osborne B.I."/>
            <person name="Pai G."/>
            <person name="Peterson J."/>
            <person name="Pham P.K."/>
            <person name="Rizzo M."/>
            <person name="Rooney T."/>
            <person name="Rowley D."/>
            <person name="Sakano H."/>
            <person name="Salzberg S.L."/>
            <person name="Schwartz J.R."/>
            <person name="Shinn P."/>
            <person name="Southwick A.M."/>
            <person name="Sun H."/>
            <person name="Tallon L.J."/>
            <person name="Tambunga G."/>
            <person name="Toriumi M.J."/>
            <person name="Town C.D."/>
            <person name="Utterback T."/>
            <person name="Van Aken S."/>
            <person name="Vaysberg M."/>
            <person name="Vysotskaia V.S."/>
            <person name="Walker M."/>
            <person name="Wu D."/>
            <person name="Yu G."/>
            <person name="Fraser C.M."/>
            <person name="Venter J.C."/>
            <person name="Davis R.W."/>
        </authorList>
    </citation>
    <scope>NUCLEOTIDE SEQUENCE [LARGE SCALE GENOMIC DNA]</scope>
    <source>
        <strain>cv. Columbia</strain>
    </source>
</reference>
<organism evidence="1">
    <name type="scientific">Arabidopsis thaliana</name>
    <name type="common">Mouse-ear cress</name>
    <dbReference type="NCBI Taxonomy" id="3702"/>
    <lineage>
        <taxon>Eukaryota</taxon>
        <taxon>Viridiplantae</taxon>
        <taxon>Streptophyta</taxon>
        <taxon>Embryophyta</taxon>
        <taxon>Tracheophyta</taxon>
        <taxon>Spermatophyta</taxon>
        <taxon>Magnoliopsida</taxon>
        <taxon>eudicotyledons</taxon>
        <taxon>Gunneridae</taxon>
        <taxon>Pentapetalae</taxon>
        <taxon>rosids</taxon>
        <taxon>malvids</taxon>
        <taxon>Brassicales</taxon>
        <taxon>Brassicaceae</taxon>
        <taxon>Camelineae</taxon>
        <taxon>Arabidopsis</taxon>
    </lineage>
</organism>
<dbReference type="PIR" id="B86487">
    <property type="entry name" value="B86487"/>
</dbReference>
<sequence>MLRTVARESNHISEELLVEKKYDSIRENEASANEFEEEDEIANNEDDVVTKEAAALEANNDNEKKDDIYIGMEFSSDQIAYITYKKYGGNHGFNVGKQRKMKKREGDLELFASKLEETSQNQKTYSTPWSSDFEAILPIHSTTRSSNLSSGHSMTLLDPLVEYHFATPSPSLDHSLYQVTRPPGQVSSLTTISITRPDTRSRLHSLLKSALN</sequence>
<protein>
    <submittedName>
        <fullName evidence="1">Uncharacterized protein T15P17.10</fullName>
    </submittedName>
</protein>
<reference evidence="1" key="3">
    <citation type="submission" date="2001-01" db="EMBL/GenBank/DDBJ databases">
        <authorList>
            <person name="Town C.D."/>
            <person name="Kaul S."/>
        </authorList>
    </citation>
    <scope>NUCLEOTIDE SEQUENCE</scope>
</reference>
<dbReference type="AlphaFoldDB" id="Q9C8F2"/>